<keyword evidence="4 13" id="KW-0813">Transport</keyword>
<feature type="transmembrane region" description="Helical" evidence="13">
    <location>
        <begin position="423"/>
        <end position="444"/>
    </location>
</feature>
<dbReference type="InterPro" id="IPR019998">
    <property type="entry name" value="Membr_insert_YidC"/>
</dbReference>
<feature type="transmembrane region" description="Helical" evidence="13">
    <location>
        <begin position="358"/>
        <end position="377"/>
    </location>
</feature>
<keyword evidence="6 13" id="KW-0812">Transmembrane</keyword>
<dbReference type="PANTHER" id="PTHR12428:SF65">
    <property type="entry name" value="CYTOCHROME C OXIDASE ASSEMBLY PROTEIN COX18, MITOCHONDRIAL"/>
    <property type="match status" value="1"/>
</dbReference>
<feature type="domain" description="Membrane insertase YidC/Oxa/ALB C-terminal" evidence="15">
    <location>
        <begin position="358"/>
        <end position="552"/>
    </location>
</feature>
<keyword evidence="9 13" id="KW-0472">Membrane</keyword>
<keyword evidence="7 13" id="KW-0653">Protein transport</keyword>
<dbReference type="InterPro" id="IPR038221">
    <property type="entry name" value="YidC_periplasmic_sf"/>
</dbReference>
<dbReference type="Pfam" id="PF02096">
    <property type="entry name" value="60KD_IMP"/>
    <property type="match status" value="1"/>
</dbReference>
<feature type="transmembrane region" description="Helical" evidence="13">
    <location>
        <begin position="513"/>
        <end position="538"/>
    </location>
</feature>
<evidence type="ECO:0000256" key="4">
    <source>
        <dbReference type="ARBA" id="ARBA00022448"/>
    </source>
</evidence>
<evidence type="ECO:0000256" key="12">
    <source>
        <dbReference type="ARBA" id="ARBA00033342"/>
    </source>
</evidence>
<dbReference type="InterPro" id="IPR047196">
    <property type="entry name" value="YidC_ALB_C"/>
</dbReference>
<comment type="caution">
    <text evidence="13">Lacks conserved residue(s) required for the propagation of feature annotation.</text>
</comment>
<protein>
    <recommendedName>
        <fullName evidence="3 13">Membrane protein insertase YidC</fullName>
    </recommendedName>
    <alternativeName>
        <fullName evidence="12 13">Foldase YidC</fullName>
    </alternativeName>
    <alternativeName>
        <fullName evidence="11 13">Membrane integrase YidC</fullName>
    </alternativeName>
    <alternativeName>
        <fullName evidence="13">Membrane protein YidC</fullName>
    </alternativeName>
</protein>
<keyword evidence="5 13" id="KW-1003">Cell membrane</keyword>
<dbReference type="CDD" id="cd20070">
    <property type="entry name" value="5TM_YidC_Alb3"/>
    <property type="match status" value="1"/>
</dbReference>
<evidence type="ECO:0000313" key="17">
    <source>
        <dbReference type="EMBL" id="ETR74676.1"/>
    </source>
</evidence>
<dbReference type="InterPro" id="IPR001708">
    <property type="entry name" value="YidC/ALB3/OXA1/COX18"/>
</dbReference>
<sequence>MEQIRFLLAIALSFLVLVVWQNYFIEKPPEQQSEVLEDDVTELISDSGNIEPQPPIEKSLSSQTPEIQPQKELTLDQRPPKQIIVKTPLFEATFSEKGASITTLTLLNYKTTLSEDSSFMSIISLDDPGTALISFKNNLIPDLDRVVYEAQTSQRILHVSTPQELSFSYQLPQGFKIVKIYLFDPISYLIGLSVVIENPMDFPIGDQLQISMRRQKPENTGGYIFEGPAILIDNQLEEIGIDDIEDNGTYSGKISWAAIEDRYFASAFLPLGILENCQAQVSLQNQIIQVDMQLPHGNIAPKTREMFNFNLFFGPKSLDILSSMDNNLNEIINFGWFDFIARPCLYLMNLIYQYIPNYGIAIILLTLLIKILFWPLGNKSYQSMNEMRKLQPMMKKLQEKYKDDRQKMNQELMSLYRTYKVNPLGGCLPMILQIPVFIALYQMLYQAIELRHAPFFLWINDLSAPDRLFQFEGYIPLMQEPYGIPVLTIIMGGTMILQQKMSPAPGDPSQAKMMMFLPVVFTFIFINFPAGLVLYWLINNVASILQQYYINKKNE</sequence>
<dbReference type="NCBIfam" id="NF002353">
    <property type="entry name" value="PRK01318.1-4"/>
    <property type="match status" value="1"/>
</dbReference>
<evidence type="ECO:0000256" key="3">
    <source>
        <dbReference type="ARBA" id="ARBA00015325"/>
    </source>
</evidence>
<dbReference type="Proteomes" id="UP000189670">
    <property type="component" value="Unassembled WGS sequence"/>
</dbReference>
<dbReference type="NCBIfam" id="TIGR03592">
    <property type="entry name" value="yidC_oxa1_cterm"/>
    <property type="match status" value="1"/>
</dbReference>
<evidence type="ECO:0000256" key="13">
    <source>
        <dbReference type="HAMAP-Rule" id="MF_01810"/>
    </source>
</evidence>
<feature type="region of interest" description="Disordered" evidence="14">
    <location>
        <begin position="46"/>
        <end position="67"/>
    </location>
</feature>
<dbReference type="GO" id="GO:0015031">
    <property type="term" value="P:protein transport"/>
    <property type="evidence" value="ECO:0007669"/>
    <property type="project" value="UniProtKB-KW"/>
</dbReference>
<evidence type="ECO:0000259" key="15">
    <source>
        <dbReference type="Pfam" id="PF02096"/>
    </source>
</evidence>
<dbReference type="PRINTS" id="PR01900">
    <property type="entry name" value="YIDCPROTEIN"/>
</dbReference>
<dbReference type="GO" id="GO:0051205">
    <property type="term" value="P:protein insertion into membrane"/>
    <property type="evidence" value="ECO:0007669"/>
    <property type="project" value="TreeGrafter"/>
</dbReference>
<dbReference type="Gene3D" id="2.70.98.90">
    <property type="match status" value="1"/>
</dbReference>
<comment type="similarity">
    <text evidence="2 13">Belongs to the OXA1/ALB3/YidC family. Type 1 subfamily.</text>
</comment>
<evidence type="ECO:0000256" key="2">
    <source>
        <dbReference type="ARBA" id="ARBA00010527"/>
    </source>
</evidence>
<dbReference type="InterPro" id="IPR028055">
    <property type="entry name" value="YidC/Oxa/ALB_C"/>
</dbReference>
<gene>
    <name evidence="13" type="primary">yidC</name>
    <name evidence="17" type="ORF">OMM_00013</name>
</gene>
<evidence type="ECO:0000256" key="1">
    <source>
        <dbReference type="ARBA" id="ARBA00004429"/>
    </source>
</evidence>
<comment type="caution">
    <text evidence="17">The sequence shown here is derived from an EMBL/GenBank/DDBJ whole genome shotgun (WGS) entry which is preliminary data.</text>
</comment>
<dbReference type="AlphaFoldDB" id="A0A1V1PIM2"/>
<evidence type="ECO:0000256" key="9">
    <source>
        <dbReference type="ARBA" id="ARBA00023136"/>
    </source>
</evidence>
<keyword evidence="8 13" id="KW-1133">Transmembrane helix</keyword>
<comment type="function">
    <text evidence="13">Required for the insertion and/or proper folding and/or complex formation of integral membrane proteins into the membrane. Involved in integration of membrane proteins that insert both dependently and independently of the Sec translocase complex, as well as at least some lipoproteins. Aids folding of multispanning membrane proteins.</text>
</comment>
<dbReference type="NCBIfam" id="TIGR03593">
    <property type="entry name" value="yidC_nterm"/>
    <property type="match status" value="1"/>
</dbReference>
<evidence type="ECO:0000256" key="6">
    <source>
        <dbReference type="ARBA" id="ARBA00022692"/>
    </source>
</evidence>
<proteinExistence type="inferred from homology"/>
<evidence type="ECO:0000256" key="10">
    <source>
        <dbReference type="ARBA" id="ARBA00023186"/>
    </source>
</evidence>
<evidence type="ECO:0000256" key="5">
    <source>
        <dbReference type="ARBA" id="ARBA00022475"/>
    </source>
</evidence>
<dbReference type="HAMAP" id="MF_01810">
    <property type="entry name" value="YidC_type1"/>
    <property type="match status" value="1"/>
</dbReference>
<dbReference type="GO" id="GO:0005886">
    <property type="term" value="C:plasma membrane"/>
    <property type="evidence" value="ECO:0007669"/>
    <property type="project" value="UniProtKB-SubCell"/>
</dbReference>
<dbReference type="CDD" id="cd19961">
    <property type="entry name" value="EcYidC-like_peri"/>
    <property type="match status" value="1"/>
</dbReference>
<evidence type="ECO:0000256" key="8">
    <source>
        <dbReference type="ARBA" id="ARBA00022989"/>
    </source>
</evidence>
<dbReference type="Pfam" id="PF14849">
    <property type="entry name" value="YidC_periplas"/>
    <property type="match status" value="1"/>
</dbReference>
<dbReference type="InterPro" id="IPR028053">
    <property type="entry name" value="Membr_insert_YidC_N"/>
</dbReference>
<keyword evidence="10 13" id="KW-0143">Chaperone</keyword>
<dbReference type="PRINTS" id="PR00701">
    <property type="entry name" value="60KDINNERMP"/>
</dbReference>
<evidence type="ECO:0000259" key="16">
    <source>
        <dbReference type="Pfam" id="PF14849"/>
    </source>
</evidence>
<organism evidence="17 18">
    <name type="scientific">Candidatus Magnetoglobus multicellularis str. Araruama</name>
    <dbReference type="NCBI Taxonomy" id="890399"/>
    <lineage>
        <taxon>Bacteria</taxon>
        <taxon>Pseudomonadati</taxon>
        <taxon>Thermodesulfobacteriota</taxon>
        <taxon>Desulfobacteria</taxon>
        <taxon>Desulfobacterales</taxon>
        <taxon>Desulfobacteraceae</taxon>
        <taxon>Candidatus Magnetoglobus</taxon>
    </lineage>
</organism>
<dbReference type="GO" id="GO:0032977">
    <property type="term" value="F:membrane insertase activity"/>
    <property type="evidence" value="ECO:0007669"/>
    <property type="project" value="InterPro"/>
</dbReference>
<name>A0A1V1PIM2_9BACT</name>
<dbReference type="PANTHER" id="PTHR12428">
    <property type="entry name" value="OXA1"/>
    <property type="match status" value="1"/>
</dbReference>
<evidence type="ECO:0000313" key="18">
    <source>
        <dbReference type="Proteomes" id="UP000189670"/>
    </source>
</evidence>
<dbReference type="EMBL" id="ATBP01000001">
    <property type="protein sequence ID" value="ETR74676.1"/>
    <property type="molecule type" value="Genomic_DNA"/>
</dbReference>
<reference evidence="18" key="1">
    <citation type="submission" date="2012-11" db="EMBL/GenBank/DDBJ databases">
        <authorList>
            <person name="Lucero-Rivera Y.E."/>
            <person name="Tovar-Ramirez D."/>
        </authorList>
    </citation>
    <scope>NUCLEOTIDE SEQUENCE [LARGE SCALE GENOMIC DNA]</scope>
    <source>
        <strain evidence="18">Araruama</strain>
    </source>
</reference>
<evidence type="ECO:0000256" key="7">
    <source>
        <dbReference type="ARBA" id="ARBA00022927"/>
    </source>
</evidence>
<evidence type="ECO:0000256" key="14">
    <source>
        <dbReference type="SAM" id="MobiDB-lite"/>
    </source>
</evidence>
<accession>A0A1V1PIM2</accession>
<feature type="domain" description="Membrane insertase YidC N-terminal" evidence="16">
    <location>
        <begin position="83"/>
        <end position="345"/>
    </location>
</feature>
<comment type="subcellular location">
    <subcellularLocation>
        <location evidence="1">Cell inner membrane</location>
        <topology evidence="1">Multi-pass membrane protein</topology>
    </subcellularLocation>
    <subcellularLocation>
        <location evidence="13">Cell membrane</location>
        <topology evidence="13">Multi-pass membrane protein</topology>
    </subcellularLocation>
</comment>
<comment type="subunit">
    <text evidence="13">Interacts with the Sec translocase complex via SecD. Specifically interacts with transmembrane segments of nascent integral membrane proteins during membrane integration.</text>
</comment>
<evidence type="ECO:0000256" key="11">
    <source>
        <dbReference type="ARBA" id="ARBA00033245"/>
    </source>
</evidence>